<evidence type="ECO:0000256" key="1">
    <source>
        <dbReference type="SAM" id="Coils"/>
    </source>
</evidence>
<protein>
    <recommendedName>
        <fullName evidence="7">PH domain-containing protein</fullName>
    </recommendedName>
</protein>
<evidence type="ECO:0000256" key="3">
    <source>
        <dbReference type="SAM" id="Phobius"/>
    </source>
</evidence>
<evidence type="ECO:0000256" key="4">
    <source>
        <dbReference type="SAM" id="SignalP"/>
    </source>
</evidence>
<dbReference type="EMBL" id="AYLP01000130">
    <property type="protein sequence ID" value="ESS63383.1"/>
    <property type="molecule type" value="Genomic_DNA"/>
</dbReference>
<feature type="compositionally biased region" description="Basic and acidic residues" evidence="2">
    <location>
        <begin position="1308"/>
        <end position="1320"/>
    </location>
</feature>
<organism evidence="5 6">
    <name type="scientific">Trypanosoma cruzi Dm28c</name>
    <dbReference type="NCBI Taxonomy" id="1416333"/>
    <lineage>
        <taxon>Eukaryota</taxon>
        <taxon>Discoba</taxon>
        <taxon>Euglenozoa</taxon>
        <taxon>Kinetoplastea</taxon>
        <taxon>Metakinetoplastina</taxon>
        <taxon>Trypanosomatida</taxon>
        <taxon>Trypanosomatidae</taxon>
        <taxon>Trypanosoma</taxon>
        <taxon>Schizotrypanum</taxon>
    </lineage>
</organism>
<keyword evidence="4" id="KW-0732">Signal</keyword>
<feature type="region of interest" description="Disordered" evidence="2">
    <location>
        <begin position="679"/>
        <end position="720"/>
    </location>
</feature>
<comment type="caution">
    <text evidence="5">The sequence shown here is derived from an EMBL/GenBank/DDBJ whole genome shotgun (WGS) entry which is preliminary data.</text>
</comment>
<reference evidence="5 6" key="1">
    <citation type="journal article" date="2014" name="Genome Announc.">
        <title>Trypanosoma cruzi Clone Dm28c Draft Genome Sequence.</title>
        <authorList>
            <person name="Grisard E.C."/>
            <person name="Teixeira S.M."/>
            <person name="de Almeida L.G."/>
            <person name="Stoco P.H."/>
            <person name="Gerber A.L."/>
            <person name="Talavera-Lopez C."/>
            <person name="Lima O.C."/>
            <person name="Andersson B."/>
            <person name="de Vasconcelos A.T."/>
        </authorList>
    </citation>
    <scope>NUCLEOTIDE SEQUENCE [LARGE SCALE GENOMIC DNA]</scope>
    <source>
        <strain evidence="5 6">Dm28c</strain>
    </source>
</reference>
<gene>
    <name evidence="5" type="ORF">TCDM_08827</name>
</gene>
<dbReference type="VEuPathDB" id="TriTrypDB:TCDM_08827"/>
<keyword evidence="3" id="KW-0812">Transmembrane</keyword>
<proteinExistence type="predicted"/>
<evidence type="ECO:0000313" key="5">
    <source>
        <dbReference type="EMBL" id="ESS63383.1"/>
    </source>
</evidence>
<feature type="region of interest" description="Disordered" evidence="2">
    <location>
        <begin position="1101"/>
        <end position="1198"/>
    </location>
</feature>
<feature type="compositionally biased region" description="Basic and acidic residues" evidence="2">
    <location>
        <begin position="1103"/>
        <end position="1121"/>
    </location>
</feature>
<keyword evidence="1" id="KW-0175">Coiled coil</keyword>
<accession>V5BFZ2</accession>
<feature type="chain" id="PRO_5004733165" description="PH domain-containing protein" evidence="4">
    <location>
        <begin position="21"/>
        <end position="1329"/>
    </location>
</feature>
<feature type="compositionally biased region" description="Pro residues" evidence="2">
    <location>
        <begin position="1142"/>
        <end position="1151"/>
    </location>
</feature>
<evidence type="ECO:0000313" key="6">
    <source>
        <dbReference type="Proteomes" id="UP000017861"/>
    </source>
</evidence>
<feature type="compositionally biased region" description="Basic and acidic residues" evidence="2">
    <location>
        <begin position="1266"/>
        <end position="1277"/>
    </location>
</feature>
<keyword evidence="3" id="KW-1133">Transmembrane helix</keyword>
<keyword evidence="3" id="KW-0472">Membrane</keyword>
<feature type="transmembrane region" description="Helical" evidence="3">
    <location>
        <begin position="44"/>
        <end position="68"/>
    </location>
</feature>
<feature type="region of interest" description="Disordered" evidence="2">
    <location>
        <begin position="1266"/>
        <end position="1329"/>
    </location>
</feature>
<dbReference type="OrthoDB" id="246515at2759"/>
<dbReference type="Proteomes" id="UP000017861">
    <property type="component" value="Unassembled WGS sequence"/>
</dbReference>
<feature type="compositionally biased region" description="Acidic residues" evidence="2">
    <location>
        <begin position="695"/>
        <end position="711"/>
    </location>
</feature>
<feature type="region of interest" description="Disordered" evidence="2">
    <location>
        <begin position="852"/>
        <end position="922"/>
    </location>
</feature>
<sequence>MYIFFFHLFLSSSPLHSVFCGQRKSVFRCLNVIKGKNEGVLLERISVLLLFPFLSICIYISLFILFLLSSLNVRRSMRKNPSLGAFLRPQQRRERDALLFDHDSFDERQWNEQHEMGHRGGVASWDRHDSAYTSYADYDGGAYEPGAPRVSDTLQPRLVNDIGLQRALKRPTMRSSRVLAHAMDGARRERENVGQPREEWRETRFSLKPYENFDSRGGRDAVAPQGDIHEDHAEHARHGWEQHTPSVVGETVYSPRPLVDVSAAFGRMSSSALDHMSNVGRSHNASATNRAAPSLSPLPSAPSHGAAEASIDLSRARESINLEGVNDTTKTTPPRLHIEQPSAEISTQDRYRGWKTSMCENENVLAGSSWTPVYGPDGFSVIQSTLPDSGAVGQYQNPNAAAERILYALLQQNEELSIVASHQPNKWGGEKLSLSNGKETSSAITALDPVARQRLSLHVTPQESRLVLSLVREKDREILRLRSSLATSYRFAAYAAYRQYPSVPSGKSNALFSAMESRFFGALASAVKNRERDPLLLVDRAPPHVHGLPNLPLPLGLPYSMAQVCGVLSMINVADMLHKKASARFFLSSWRTYFVVADDRGLSVYRSEEDYKRHAFQRTLLVVPFRDMEYFVPSFRDVSVAGEDLLQASEALGAARTRQQESGSRNFFSSLINRRKKLKAETTMKNKKTGGVEAGETEDTSDAVNSQEDEGRESLNVQRKRPDRYDELMACIALQHAGDTGHAYFGFIPKQPNTQSGGKVVNPPVLFRTQSTQEHMEWAHYFAQCFNRKLYREMFPTALAETYAGSLSRETQTVFDTTDTAALEGHDVNECEKREPMVASREVMAMVQSVEAAAQTTPREKNDEATNTEEEQDVAGLSCIVTPPPPPTSPPRRSVIGTQEASGSVYESVEEEGESDTKSNAMATTESALTGEVGKDVPWKELVTELRRLLDTKNTERKELQEECEELRLRVRQLMRELQQLKDDRESLLKELEEVHVMYDAAARRVEEAERSFQSAQEAAHTAEAAKQEAVMREEEQAARANKLRKEIECMQHEQEILTTELLALKDGYSEGLRCLAKKALGDIDQLHAVCTAGEYLSALRGGHCDPPRKEDGWPCAERGEGNTSRVGSSDHIMSPHQQGPSQPPHAPPPANSLHQPLFHPHRKKQQCDPMHVRSASENSNVLQHASAAKKTSDNAAPADAGEGFLGIAMLLISFMPQHMAIDGCFTVDESQARLLRSGPSPTQRGREWVILHHDTNAVFSVTAELRSEKEPRHTEPSKSPQRSVLSRRARLGSSQSVHPKSARRSRERIPRVADVEKTAKRAQSITDK</sequence>
<evidence type="ECO:0000256" key="2">
    <source>
        <dbReference type="SAM" id="MobiDB-lite"/>
    </source>
</evidence>
<feature type="region of interest" description="Disordered" evidence="2">
    <location>
        <begin position="276"/>
        <end position="310"/>
    </location>
</feature>
<feature type="signal peptide" evidence="4">
    <location>
        <begin position="1"/>
        <end position="20"/>
    </location>
</feature>
<name>V5BFZ2_TRYCR</name>
<feature type="compositionally biased region" description="Polar residues" evidence="2">
    <location>
        <begin position="279"/>
        <end position="289"/>
    </location>
</feature>
<feature type="compositionally biased region" description="Low complexity" evidence="2">
    <location>
        <begin position="291"/>
        <end position="303"/>
    </location>
</feature>
<feature type="coiled-coil region" evidence="1">
    <location>
        <begin position="943"/>
        <end position="1061"/>
    </location>
</feature>
<evidence type="ECO:0008006" key="7">
    <source>
        <dbReference type="Google" id="ProtNLM"/>
    </source>
</evidence>